<dbReference type="AlphaFoldDB" id="Q9KBD0"/>
<evidence type="ECO:0000259" key="4">
    <source>
        <dbReference type="Pfam" id="PF01494"/>
    </source>
</evidence>
<dbReference type="SUPFAM" id="SSF51905">
    <property type="entry name" value="FAD/NAD(P)-binding domain"/>
    <property type="match status" value="1"/>
</dbReference>
<dbReference type="KEGG" id="bha:BH1998"/>
<dbReference type="Gene3D" id="3.30.70.2450">
    <property type="match status" value="1"/>
</dbReference>
<organism evidence="5 6">
    <name type="scientific">Halalkalibacterium halodurans (strain ATCC BAA-125 / DSM 18197 / FERM 7344 / JCM 9153 / C-125)</name>
    <name type="common">Bacillus halodurans</name>
    <dbReference type="NCBI Taxonomy" id="272558"/>
    <lineage>
        <taxon>Bacteria</taxon>
        <taxon>Bacillati</taxon>
        <taxon>Bacillota</taxon>
        <taxon>Bacilli</taxon>
        <taxon>Bacillales</taxon>
        <taxon>Bacillaceae</taxon>
        <taxon>Halalkalibacterium (ex Joshi et al. 2022)</taxon>
    </lineage>
</organism>
<dbReference type="GO" id="GO:0071949">
    <property type="term" value="F:FAD binding"/>
    <property type="evidence" value="ECO:0007669"/>
    <property type="project" value="InterPro"/>
</dbReference>
<dbReference type="InterPro" id="IPR002938">
    <property type="entry name" value="FAD-bd"/>
</dbReference>
<dbReference type="GO" id="GO:0016491">
    <property type="term" value="F:oxidoreductase activity"/>
    <property type="evidence" value="ECO:0007669"/>
    <property type="project" value="UniProtKB-KW"/>
</dbReference>
<keyword evidence="1" id="KW-0560">Oxidoreductase</keyword>
<dbReference type="PIR" id="F83899">
    <property type="entry name" value="F83899"/>
</dbReference>
<dbReference type="STRING" id="272558.gene:10727896"/>
<dbReference type="PRINTS" id="PR00420">
    <property type="entry name" value="RNGMNOXGNASE"/>
</dbReference>
<dbReference type="eggNOG" id="COG0654">
    <property type="taxonomic scope" value="Bacteria"/>
</dbReference>
<dbReference type="EMBL" id="BA000004">
    <property type="protein sequence ID" value="BAB05717.1"/>
    <property type="molecule type" value="Genomic_DNA"/>
</dbReference>
<dbReference type="HOGENOM" id="CLU_009665_20_0_9"/>
<gene>
    <name evidence="5" type="ordered locus">BH1998</name>
</gene>
<evidence type="ECO:0000313" key="5">
    <source>
        <dbReference type="EMBL" id="BAB05717.1"/>
    </source>
</evidence>
<dbReference type="SMR" id="Q9KBD0"/>
<keyword evidence="2" id="KW-0520">NAD</keyword>
<dbReference type="Pfam" id="PF01494">
    <property type="entry name" value="FAD_binding_3"/>
    <property type="match status" value="1"/>
</dbReference>
<keyword evidence="3" id="KW-0812">Transmembrane</keyword>
<dbReference type="RefSeq" id="WP_010898156.1">
    <property type="nucleotide sequence ID" value="NC_002570.2"/>
</dbReference>
<evidence type="ECO:0000256" key="1">
    <source>
        <dbReference type="ARBA" id="ARBA00023002"/>
    </source>
</evidence>
<dbReference type="DNASU" id="892216"/>
<evidence type="ECO:0000256" key="2">
    <source>
        <dbReference type="ARBA" id="ARBA00023027"/>
    </source>
</evidence>
<proteinExistence type="predicted"/>
<dbReference type="PANTHER" id="PTHR43476:SF4">
    <property type="entry name" value="BLR0106 PROTEIN"/>
    <property type="match status" value="1"/>
</dbReference>
<protein>
    <submittedName>
        <fullName evidence="5">BH1998 protein</fullName>
    </submittedName>
</protein>
<feature type="transmembrane region" description="Helical" evidence="3">
    <location>
        <begin position="12"/>
        <end position="32"/>
    </location>
</feature>
<dbReference type="Proteomes" id="UP000001258">
    <property type="component" value="Chromosome"/>
</dbReference>
<dbReference type="OrthoDB" id="9766816at2"/>
<name>Q9KBD0_HALH5</name>
<dbReference type="InterPro" id="IPR036188">
    <property type="entry name" value="FAD/NAD-bd_sf"/>
</dbReference>
<reference evidence="5 6" key="1">
    <citation type="journal article" date="2000" name="Nucleic Acids Res.">
        <title>Complete genome sequence of the alkaliphilic bacterium Bacillus halodurans and genomic sequence comparison with Bacillus subtilis.</title>
        <authorList>
            <person name="Takami H."/>
            <person name="Nakasone K."/>
            <person name="Takaki Y."/>
            <person name="Maeno G."/>
            <person name="Sasaki R."/>
            <person name="Masui N."/>
            <person name="Fuji F."/>
            <person name="Hirama C."/>
            <person name="Nakamura Y."/>
            <person name="Ogasawara N."/>
            <person name="Kuhara S."/>
            <person name="Horikoshi K."/>
        </authorList>
    </citation>
    <scope>NUCLEOTIDE SEQUENCE [LARGE SCALE GENOMIC DNA]</scope>
    <source>
        <strain evidence="6">ATCC BAA-125 / DSM 18197 / FERM 7344 / JCM 9153 / C-125</strain>
    </source>
</reference>
<dbReference type="PANTHER" id="PTHR43476">
    <property type="entry name" value="3-(3-HYDROXY-PHENYL)PROPIONATE/3-HYDROXYCINNAMIC ACID HYDROXYLASE"/>
    <property type="match status" value="1"/>
</dbReference>
<dbReference type="Gene3D" id="3.50.50.60">
    <property type="entry name" value="FAD/NAD(P)-binding domain"/>
    <property type="match status" value="1"/>
</dbReference>
<accession>Q9KBD0</accession>
<dbReference type="InterPro" id="IPR050631">
    <property type="entry name" value="PheA/TfdB_FAD_monoxygenase"/>
</dbReference>
<keyword evidence="6" id="KW-1185">Reference proteome</keyword>
<sequence length="409" mass="44940">MTQHTQKKDRSVIVVGAGPVGLIAGLALRNLGLSATIMEAEPEGRKRPGSRAIYFHKATLIHLESIFPGLGYTLAKNGLVWPIKRTFFRGKEVFVKDYGPTDPNQLPPFTSLPQDRAEQFMFDACLQAGVEFVWKTPIRQVETSPAGATLTTKAGDVWSADYVIGADGARSSVRTTAGMKLEGPRTNDTFLVVDVKEDEESPLPLERVFHYEHPAMGGRNVMFVPFVGGWRVDLQLLEHDDPEEYSHPEGVRRWIQKVMPAKYGERVTWVSTYRFHQVVADSFTDQHGKVLLAGEAAHLFAPFGARGLNSGTPDAIKAAQGIHTALSARDDQAAKQAIFAAAHERRIAALWNRDCSSTALEHLQGNSPAMKMKRELAASLSGLVPSLGRWLDEGPYGPKSGPPELTTKY</sequence>
<evidence type="ECO:0000313" key="6">
    <source>
        <dbReference type="Proteomes" id="UP000001258"/>
    </source>
</evidence>
<feature type="domain" description="FAD-binding" evidence="4">
    <location>
        <begin position="11"/>
        <end position="345"/>
    </location>
</feature>
<evidence type="ECO:0000256" key="3">
    <source>
        <dbReference type="SAM" id="Phobius"/>
    </source>
</evidence>
<keyword evidence="3" id="KW-1133">Transmembrane helix</keyword>
<keyword evidence="3" id="KW-0472">Membrane</keyword>